<dbReference type="InterPro" id="IPR000700">
    <property type="entry name" value="PAS-assoc_C"/>
</dbReference>
<evidence type="ECO:0000313" key="13">
    <source>
        <dbReference type="EMBL" id="TWT31326.1"/>
    </source>
</evidence>
<dbReference type="PANTHER" id="PTHR43065">
    <property type="entry name" value="SENSOR HISTIDINE KINASE"/>
    <property type="match status" value="1"/>
</dbReference>
<dbReference type="SMART" id="SM00086">
    <property type="entry name" value="PAC"/>
    <property type="match status" value="1"/>
</dbReference>
<dbReference type="GO" id="GO:0000155">
    <property type="term" value="F:phosphorelay sensor kinase activity"/>
    <property type="evidence" value="ECO:0007669"/>
    <property type="project" value="InterPro"/>
</dbReference>
<dbReference type="Pfam" id="PF08447">
    <property type="entry name" value="PAS_3"/>
    <property type="match status" value="1"/>
</dbReference>
<dbReference type="SUPFAM" id="SSF55785">
    <property type="entry name" value="PYP-like sensor domain (PAS domain)"/>
    <property type="match status" value="1"/>
</dbReference>
<dbReference type="SMART" id="SM00387">
    <property type="entry name" value="HATPase_c"/>
    <property type="match status" value="1"/>
</dbReference>
<dbReference type="PRINTS" id="PR00344">
    <property type="entry name" value="BCTRLSENSOR"/>
</dbReference>
<keyword evidence="4" id="KW-0808">Transferase</keyword>
<comment type="catalytic activity">
    <reaction evidence="1">
        <text>ATP + protein L-histidine = ADP + protein N-phospho-L-histidine.</text>
        <dbReference type="EC" id="2.7.13.3"/>
    </reaction>
</comment>
<evidence type="ECO:0000256" key="3">
    <source>
        <dbReference type="ARBA" id="ARBA00022553"/>
    </source>
</evidence>
<dbReference type="PROSITE" id="PS50113">
    <property type="entry name" value="PAC"/>
    <property type="match status" value="1"/>
</dbReference>
<reference evidence="13 14" key="1">
    <citation type="submission" date="2019-02" db="EMBL/GenBank/DDBJ databases">
        <title>Deep-cultivation of Planctomycetes and their phenomic and genomic characterization uncovers novel biology.</title>
        <authorList>
            <person name="Wiegand S."/>
            <person name="Jogler M."/>
            <person name="Boedeker C."/>
            <person name="Pinto D."/>
            <person name="Vollmers J."/>
            <person name="Rivas-Marin E."/>
            <person name="Kohn T."/>
            <person name="Peeters S.H."/>
            <person name="Heuer A."/>
            <person name="Rast P."/>
            <person name="Oberbeckmann S."/>
            <person name="Bunk B."/>
            <person name="Jeske O."/>
            <person name="Meyerdierks A."/>
            <person name="Storesund J.E."/>
            <person name="Kallscheuer N."/>
            <person name="Luecker S."/>
            <person name="Lage O.M."/>
            <person name="Pohl T."/>
            <person name="Merkel B.J."/>
            <person name="Hornburger P."/>
            <person name="Mueller R.-W."/>
            <person name="Bruemmer F."/>
            <person name="Labrenz M."/>
            <person name="Spormann A.M."/>
            <person name="Op Den Camp H."/>
            <person name="Overmann J."/>
            <person name="Amann R."/>
            <person name="Jetten M.S.M."/>
            <person name="Mascher T."/>
            <person name="Medema M.H."/>
            <person name="Devos D.P."/>
            <person name="Kaster A.-K."/>
            <person name="Ovreas L."/>
            <person name="Rohde M."/>
            <person name="Galperin M.Y."/>
            <person name="Jogler C."/>
        </authorList>
    </citation>
    <scope>NUCLEOTIDE SEQUENCE [LARGE SCALE GENOMIC DNA]</scope>
    <source>
        <strain evidence="13 14">KOR34</strain>
    </source>
</reference>
<dbReference type="EC" id="2.7.13.3" evidence="2"/>
<protein>
    <recommendedName>
        <fullName evidence="2">histidine kinase</fullName>
        <ecNumber evidence="2">2.7.13.3</ecNumber>
    </recommendedName>
</protein>
<feature type="modified residue" description="4-aspartylphosphate" evidence="9">
    <location>
        <position position="450"/>
    </location>
</feature>
<dbReference type="SUPFAM" id="SSF52172">
    <property type="entry name" value="CheY-like"/>
    <property type="match status" value="1"/>
</dbReference>
<evidence type="ECO:0000256" key="1">
    <source>
        <dbReference type="ARBA" id="ARBA00000085"/>
    </source>
</evidence>
<dbReference type="Gene3D" id="1.10.287.130">
    <property type="match status" value="1"/>
</dbReference>
<keyword evidence="5" id="KW-0547">Nucleotide-binding</keyword>
<dbReference type="InterPro" id="IPR011006">
    <property type="entry name" value="CheY-like_superfamily"/>
</dbReference>
<evidence type="ECO:0000313" key="14">
    <source>
        <dbReference type="Proteomes" id="UP000316714"/>
    </source>
</evidence>
<evidence type="ECO:0000256" key="8">
    <source>
        <dbReference type="ARBA" id="ARBA00023012"/>
    </source>
</evidence>
<evidence type="ECO:0000256" key="4">
    <source>
        <dbReference type="ARBA" id="ARBA00022679"/>
    </source>
</evidence>
<dbReference type="GO" id="GO:0005524">
    <property type="term" value="F:ATP binding"/>
    <property type="evidence" value="ECO:0007669"/>
    <property type="project" value="UniProtKB-KW"/>
</dbReference>
<proteinExistence type="predicted"/>
<dbReference type="InterPro" id="IPR001610">
    <property type="entry name" value="PAC"/>
</dbReference>
<evidence type="ECO:0000256" key="5">
    <source>
        <dbReference type="ARBA" id="ARBA00022741"/>
    </source>
</evidence>
<keyword evidence="3 9" id="KW-0597">Phosphoprotein</keyword>
<evidence type="ECO:0000259" key="12">
    <source>
        <dbReference type="PROSITE" id="PS50113"/>
    </source>
</evidence>
<dbReference type="PROSITE" id="PS50109">
    <property type="entry name" value="HIS_KIN"/>
    <property type="match status" value="1"/>
</dbReference>
<dbReference type="NCBIfam" id="TIGR00229">
    <property type="entry name" value="sensory_box"/>
    <property type="match status" value="1"/>
</dbReference>
<dbReference type="CDD" id="cd00082">
    <property type="entry name" value="HisKA"/>
    <property type="match status" value="1"/>
</dbReference>
<dbReference type="InterPro" id="IPR036097">
    <property type="entry name" value="HisK_dim/P_sf"/>
</dbReference>
<dbReference type="OrthoDB" id="5287556at2"/>
<evidence type="ECO:0000256" key="2">
    <source>
        <dbReference type="ARBA" id="ARBA00012438"/>
    </source>
</evidence>
<comment type="caution">
    <text evidence="13">The sequence shown here is derived from an EMBL/GenBank/DDBJ whole genome shotgun (WGS) entry which is preliminary data.</text>
</comment>
<feature type="domain" description="Response regulatory" evidence="11">
    <location>
        <begin position="399"/>
        <end position="514"/>
    </location>
</feature>
<dbReference type="PANTHER" id="PTHR43065:SF46">
    <property type="entry name" value="C4-DICARBOXYLATE TRANSPORT SENSOR PROTEIN DCTB"/>
    <property type="match status" value="1"/>
</dbReference>
<dbReference type="PROSITE" id="PS50110">
    <property type="entry name" value="RESPONSE_REGULATORY"/>
    <property type="match status" value="1"/>
</dbReference>
<feature type="domain" description="PAC" evidence="12">
    <location>
        <begin position="89"/>
        <end position="141"/>
    </location>
</feature>
<keyword evidence="8" id="KW-0902">Two-component regulatory system</keyword>
<dbReference type="InterPro" id="IPR003594">
    <property type="entry name" value="HATPase_dom"/>
</dbReference>
<dbReference type="Gene3D" id="3.30.450.20">
    <property type="entry name" value="PAS domain"/>
    <property type="match status" value="1"/>
</dbReference>
<keyword evidence="14" id="KW-1185">Reference proteome</keyword>
<dbReference type="InterPro" id="IPR035965">
    <property type="entry name" value="PAS-like_dom_sf"/>
</dbReference>
<dbReference type="InterPro" id="IPR013655">
    <property type="entry name" value="PAS_fold_3"/>
</dbReference>
<dbReference type="InterPro" id="IPR003661">
    <property type="entry name" value="HisK_dim/P_dom"/>
</dbReference>
<dbReference type="Proteomes" id="UP000316714">
    <property type="component" value="Unassembled WGS sequence"/>
</dbReference>
<evidence type="ECO:0000256" key="6">
    <source>
        <dbReference type="ARBA" id="ARBA00022777"/>
    </source>
</evidence>
<feature type="domain" description="Histidine kinase" evidence="10">
    <location>
        <begin position="161"/>
        <end position="384"/>
    </location>
</feature>
<dbReference type="SUPFAM" id="SSF55874">
    <property type="entry name" value="ATPase domain of HSP90 chaperone/DNA topoisomerase II/histidine kinase"/>
    <property type="match status" value="1"/>
</dbReference>
<dbReference type="Pfam" id="PF02518">
    <property type="entry name" value="HATPase_c"/>
    <property type="match status" value="1"/>
</dbReference>
<dbReference type="RefSeq" id="WP_146568502.1">
    <property type="nucleotide sequence ID" value="NZ_SIHJ01000004.1"/>
</dbReference>
<dbReference type="InterPro" id="IPR001789">
    <property type="entry name" value="Sig_transdc_resp-reg_receiver"/>
</dbReference>
<evidence type="ECO:0000259" key="10">
    <source>
        <dbReference type="PROSITE" id="PS50109"/>
    </source>
</evidence>
<evidence type="ECO:0000256" key="7">
    <source>
        <dbReference type="ARBA" id="ARBA00022840"/>
    </source>
</evidence>
<sequence>MCSQVLPQSVCGEWTPRDPWERALGASSDGLWEWRPNGETWCAPQFWRLLGYSVADTAAGRDFTRLLHPSDRLPVAEQLHECCEAGRPFDMQFRLQAQSGEFLWVRAQAAAYRDDEGRSYSVAGSIKDITGYRATAEALRDREKRFYRRQRLDALDCLAGGIAHEFNNLMQAVRGYIECASRSLPPESDAAQDLAKALLAVGHSTELTGRLLNFAGSEEQDEHLVDVGAVVAAVTELVRPIIGSGIVLTCRTCEEPLTVLADETALRQALLNLSINARDAMDGVGELTIEFHPFWLAAEHGATVGELKPGGYARILVTDTGVGVPSHLVEKIFQPFFSTKEVGKGSGLGLPSVLGAVEAFGGHVELHTTPNVGTTFAIYLPLIKGTEVDRSPETRPNRRVLLAAPESPFRESTRRMLESIGCRVTCSDGIAAAREVLGVRPDTFDLLLADVDARTAALRDELAGLKAVAPSLPCVVTAGVRHVVKQDLADMDDINVLQKPLDAAALAAGLAAAMRYDPMATE</sequence>
<dbReference type="SUPFAM" id="SSF47384">
    <property type="entry name" value="Homodimeric domain of signal transducing histidine kinase"/>
    <property type="match status" value="1"/>
</dbReference>
<accession>A0A5C5UY96</accession>
<dbReference type="InterPro" id="IPR036890">
    <property type="entry name" value="HATPase_C_sf"/>
</dbReference>
<dbReference type="AlphaFoldDB" id="A0A5C5UY96"/>
<keyword evidence="7" id="KW-0067">ATP-binding</keyword>
<dbReference type="InterPro" id="IPR005467">
    <property type="entry name" value="His_kinase_dom"/>
</dbReference>
<organism evidence="13 14">
    <name type="scientific">Posidoniimonas corsicana</name>
    <dbReference type="NCBI Taxonomy" id="1938618"/>
    <lineage>
        <taxon>Bacteria</taxon>
        <taxon>Pseudomonadati</taxon>
        <taxon>Planctomycetota</taxon>
        <taxon>Planctomycetia</taxon>
        <taxon>Pirellulales</taxon>
        <taxon>Lacipirellulaceae</taxon>
        <taxon>Posidoniimonas</taxon>
    </lineage>
</organism>
<dbReference type="Gene3D" id="3.30.565.10">
    <property type="entry name" value="Histidine kinase-like ATPase, C-terminal domain"/>
    <property type="match status" value="1"/>
</dbReference>
<dbReference type="InterPro" id="IPR000014">
    <property type="entry name" value="PAS"/>
</dbReference>
<name>A0A5C5UY96_9BACT</name>
<keyword evidence="6" id="KW-0418">Kinase</keyword>
<evidence type="ECO:0000256" key="9">
    <source>
        <dbReference type="PROSITE-ProRule" id="PRU00169"/>
    </source>
</evidence>
<evidence type="ECO:0000259" key="11">
    <source>
        <dbReference type="PROSITE" id="PS50110"/>
    </source>
</evidence>
<dbReference type="Gene3D" id="3.40.50.2300">
    <property type="match status" value="1"/>
</dbReference>
<gene>
    <name evidence="13" type="ORF">KOR34_47030</name>
</gene>
<dbReference type="EMBL" id="SIHJ01000004">
    <property type="protein sequence ID" value="TWT31326.1"/>
    <property type="molecule type" value="Genomic_DNA"/>
</dbReference>
<dbReference type="CDD" id="cd00130">
    <property type="entry name" value="PAS"/>
    <property type="match status" value="1"/>
</dbReference>
<dbReference type="InterPro" id="IPR004358">
    <property type="entry name" value="Sig_transdc_His_kin-like_C"/>
</dbReference>